<feature type="transmembrane region" description="Helical" evidence="1">
    <location>
        <begin position="511"/>
        <end position="535"/>
    </location>
</feature>
<evidence type="ECO:0000313" key="3">
    <source>
        <dbReference type="Proteomes" id="UP000435112"/>
    </source>
</evidence>
<accession>A0A6A3IIZ9</accession>
<organism evidence="2 3">
    <name type="scientific">Phytophthora rubi</name>
    <dbReference type="NCBI Taxonomy" id="129364"/>
    <lineage>
        <taxon>Eukaryota</taxon>
        <taxon>Sar</taxon>
        <taxon>Stramenopiles</taxon>
        <taxon>Oomycota</taxon>
        <taxon>Peronosporomycetes</taxon>
        <taxon>Peronosporales</taxon>
        <taxon>Peronosporaceae</taxon>
        <taxon>Phytophthora</taxon>
    </lineage>
</organism>
<dbReference type="OrthoDB" id="106185at2759"/>
<keyword evidence="1" id="KW-1133">Transmembrane helix</keyword>
<feature type="transmembrane region" description="Helical" evidence="1">
    <location>
        <begin position="246"/>
        <end position="265"/>
    </location>
</feature>
<reference evidence="2 3" key="1">
    <citation type="submission" date="2018-09" db="EMBL/GenBank/DDBJ databases">
        <title>Genomic investigation of the strawberry pathogen Phytophthora fragariae indicates pathogenicity is determined by transcriptional variation in three key races.</title>
        <authorList>
            <person name="Adams T.M."/>
            <person name="Armitage A.D."/>
            <person name="Sobczyk M.K."/>
            <person name="Bates H.J."/>
            <person name="Dunwell J.M."/>
            <person name="Nellist C.F."/>
            <person name="Harrison R.J."/>
        </authorList>
    </citation>
    <scope>NUCLEOTIDE SEQUENCE [LARGE SCALE GENOMIC DNA]</scope>
    <source>
        <strain evidence="2 3">SCRP324</strain>
    </source>
</reference>
<feature type="transmembrane region" description="Helical" evidence="1">
    <location>
        <begin position="220"/>
        <end position="239"/>
    </location>
</feature>
<proteinExistence type="predicted"/>
<feature type="transmembrane region" description="Helical" evidence="1">
    <location>
        <begin position="437"/>
        <end position="461"/>
    </location>
</feature>
<dbReference type="AlphaFoldDB" id="A0A6A3IIZ9"/>
<feature type="transmembrane region" description="Helical" evidence="1">
    <location>
        <begin position="481"/>
        <end position="499"/>
    </location>
</feature>
<dbReference type="EMBL" id="QXFU01002782">
    <property type="protein sequence ID" value="KAE8981582.1"/>
    <property type="molecule type" value="Genomic_DNA"/>
</dbReference>
<feature type="transmembrane region" description="Helical" evidence="1">
    <location>
        <begin position="185"/>
        <end position="208"/>
    </location>
</feature>
<sequence>MSYLSQLHEVLMGISYLLINAWNSAQVELKGEYSPARVLALNEYTNSTPWWRIIFFIVFTPLPSLIYICLPETVNLDPPYLGMAYNKTFFGRFFLSYTMWCLLQMHMISERMPLLSLSKTHLVASAVTVAALSTGFELMYAKWIGFPVPYTIHMMAVPYVSLMFFAFAIIWYPHVRKNWGLLWKIADAVLICVCHGLVIVGYPLFYFFFQKMDGVESTAFSLVLPVLKTLYRVMFYYFCRSASGERITIVVVFNADLVNALFVNFCMQYQPSFTTTITLMFANAVQVVLIVRDIDSIRKKIALTARKIVDVRKNGKYSSKLPGERVATIEMLPRAADIFQRYTFDTVKAGPKRFTSDVNKHLQHCKKIMPEEFQAGPRASAMIQPIEPISEIEVLAPPSSTGPRTKSMDVTLSELEQLERKYASLVRKLMYASEFSILTAFAEVITPIVYSLYLFIVFHMLNRNYYSQIATMDSTHLAKTVLNVLLYSLVELTSFTVLTQTLKRRLDFSTLYQLAFVLDKYMIHVQTAIILWVFYTTQISLEHYGTDYTFKFAWLQSNSTTA</sequence>
<feature type="transmembrane region" description="Helical" evidence="1">
    <location>
        <begin position="89"/>
        <end position="108"/>
    </location>
</feature>
<keyword evidence="1" id="KW-0472">Membrane</keyword>
<comment type="caution">
    <text evidence="2">The sequence shown here is derived from an EMBL/GenBank/DDBJ whole genome shotgun (WGS) entry which is preliminary data.</text>
</comment>
<gene>
    <name evidence="2" type="ORF">PR002_g23788</name>
</gene>
<dbReference type="Proteomes" id="UP000435112">
    <property type="component" value="Unassembled WGS sequence"/>
</dbReference>
<evidence type="ECO:0000256" key="1">
    <source>
        <dbReference type="SAM" id="Phobius"/>
    </source>
</evidence>
<name>A0A6A3IIZ9_9STRA</name>
<evidence type="ECO:0000313" key="2">
    <source>
        <dbReference type="EMBL" id="KAE8981582.1"/>
    </source>
</evidence>
<feature type="transmembrane region" description="Helical" evidence="1">
    <location>
        <begin position="152"/>
        <end position="173"/>
    </location>
</feature>
<keyword evidence="1" id="KW-0812">Transmembrane</keyword>
<feature type="transmembrane region" description="Helical" evidence="1">
    <location>
        <begin position="50"/>
        <end position="69"/>
    </location>
</feature>
<protein>
    <submittedName>
        <fullName evidence="2">Uncharacterized protein</fullName>
    </submittedName>
</protein>